<dbReference type="EMBL" id="DXHL01000022">
    <property type="protein sequence ID" value="HIW10837.1"/>
    <property type="molecule type" value="Genomic_DNA"/>
</dbReference>
<sequence length="158" mass="16779">MKKKLLACFAVMAAALFGMTGCSEEKPFSIYQLAVDMTGLSTADDPQAVANYVAGWMLNNGYVMSGNAGNPIVIEGADEAANDEQATRLYKNKVSELKNVNLDQVVATAIADGEVTVTTTGSIYFSYGLYKGSTVSLMDSYWITVNYAPQGSTTPAGE</sequence>
<comment type="caution">
    <text evidence="2">The sequence shown here is derived from an EMBL/GenBank/DDBJ whole genome shotgun (WGS) entry which is preliminary data.</text>
</comment>
<evidence type="ECO:0000313" key="2">
    <source>
        <dbReference type="EMBL" id="HIW10837.1"/>
    </source>
</evidence>
<dbReference type="Proteomes" id="UP000823926">
    <property type="component" value="Unassembled WGS sequence"/>
</dbReference>
<organism evidence="2 3">
    <name type="scientific">Candidatus Rikenella faecigallinarum</name>
    <dbReference type="NCBI Taxonomy" id="2838745"/>
    <lineage>
        <taxon>Bacteria</taxon>
        <taxon>Pseudomonadati</taxon>
        <taxon>Bacteroidota</taxon>
        <taxon>Bacteroidia</taxon>
        <taxon>Bacteroidales</taxon>
        <taxon>Rikenellaceae</taxon>
        <taxon>Rikenella</taxon>
    </lineage>
</organism>
<accession>A0A9D1QCT9</accession>
<feature type="chain" id="PRO_5038382673" evidence="1">
    <location>
        <begin position="21"/>
        <end position="158"/>
    </location>
</feature>
<reference evidence="2" key="2">
    <citation type="submission" date="2021-04" db="EMBL/GenBank/DDBJ databases">
        <authorList>
            <person name="Gilroy R."/>
        </authorList>
    </citation>
    <scope>NUCLEOTIDE SEQUENCE</scope>
    <source>
        <strain evidence="2">ChiBcec15-1070</strain>
    </source>
</reference>
<gene>
    <name evidence="2" type="ORF">H9888_04965</name>
</gene>
<dbReference type="AlphaFoldDB" id="A0A9D1QCT9"/>
<name>A0A9D1QCT9_9BACT</name>
<keyword evidence="1" id="KW-0732">Signal</keyword>
<protein>
    <submittedName>
        <fullName evidence="2">Uncharacterized protein</fullName>
    </submittedName>
</protein>
<feature type="signal peptide" evidence="1">
    <location>
        <begin position="1"/>
        <end position="20"/>
    </location>
</feature>
<proteinExistence type="predicted"/>
<reference evidence="2" key="1">
    <citation type="journal article" date="2021" name="PeerJ">
        <title>Extensive microbial diversity within the chicken gut microbiome revealed by metagenomics and culture.</title>
        <authorList>
            <person name="Gilroy R."/>
            <person name="Ravi A."/>
            <person name="Getino M."/>
            <person name="Pursley I."/>
            <person name="Horton D.L."/>
            <person name="Alikhan N.F."/>
            <person name="Baker D."/>
            <person name="Gharbi K."/>
            <person name="Hall N."/>
            <person name="Watson M."/>
            <person name="Adriaenssens E.M."/>
            <person name="Foster-Nyarko E."/>
            <person name="Jarju S."/>
            <person name="Secka A."/>
            <person name="Antonio M."/>
            <person name="Oren A."/>
            <person name="Chaudhuri R.R."/>
            <person name="La Ragione R."/>
            <person name="Hildebrand F."/>
            <person name="Pallen M.J."/>
        </authorList>
    </citation>
    <scope>NUCLEOTIDE SEQUENCE</scope>
    <source>
        <strain evidence="2">ChiBcec15-1070</strain>
    </source>
</reference>
<evidence type="ECO:0000313" key="3">
    <source>
        <dbReference type="Proteomes" id="UP000823926"/>
    </source>
</evidence>
<dbReference type="PROSITE" id="PS51257">
    <property type="entry name" value="PROKAR_LIPOPROTEIN"/>
    <property type="match status" value="1"/>
</dbReference>
<evidence type="ECO:0000256" key="1">
    <source>
        <dbReference type="SAM" id="SignalP"/>
    </source>
</evidence>